<dbReference type="InterPro" id="IPR001736">
    <property type="entry name" value="PLipase_D/transphosphatidylase"/>
</dbReference>
<dbReference type="PROSITE" id="PS50035">
    <property type="entry name" value="PLD"/>
    <property type="match status" value="2"/>
</dbReference>
<dbReference type="Pfam" id="PF13091">
    <property type="entry name" value="PLDc_2"/>
    <property type="match status" value="1"/>
</dbReference>
<dbReference type="SMART" id="SM00155">
    <property type="entry name" value="PLDc"/>
    <property type="match status" value="2"/>
</dbReference>
<dbReference type="InterPro" id="IPR025202">
    <property type="entry name" value="PLD-like_dom"/>
</dbReference>
<dbReference type="Proteomes" id="UP001324427">
    <property type="component" value="Unassembled WGS sequence"/>
</dbReference>
<organism evidence="2 3">
    <name type="scientific">Oleoguttula mirabilis</name>
    <dbReference type="NCBI Taxonomy" id="1507867"/>
    <lineage>
        <taxon>Eukaryota</taxon>
        <taxon>Fungi</taxon>
        <taxon>Dikarya</taxon>
        <taxon>Ascomycota</taxon>
        <taxon>Pezizomycotina</taxon>
        <taxon>Dothideomycetes</taxon>
        <taxon>Dothideomycetidae</taxon>
        <taxon>Mycosphaerellales</taxon>
        <taxon>Teratosphaeriaceae</taxon>
        <taxon>Oleoguttula</taxon>
    </lineage>
</organism>
<reference evidence="2 3" key="1">
    <citation type="submission" date="2021-11" db="EMBL/GenBank/DDBJ databases">
        <title>Black yeast isolated from Biological Soil Crust.</title>
        <authorList>
            <person name="Kurbessoian T."/>
        </authorList>
    </citation>
    <scope>NUCLEOTIDE SEQUENCE [LARGE SCALE GENOMIC DNA]</scope>
    <source>
        <strain evidence="2 3">CCFEE 5522</strain>
    </source>
</reference>
<keyword evidence="3" id="KW-1185">Reference proteome</keyword>
<evidence type="ECO:0000313" key="3">
    <source>
        <dbReference type="Proteomes" id="UP001324427"/>
    </source>
</evidence>
<feature type="domain" description="PLD phosphodiesterase" evidence="1">
    <location>
        <begin position="407"/>
        <end position="429"/>
    </location>
</feature>
<protein>
    <recommendedName>
        <fullName evidence="1">PLD phosphodiesterase domain-containing protein</fullName>
    </recommendedName>
</protein>
<gene>
    <name evidence="2" type="ORF">LTR36_009752</name>
</gene>
<evidence type="ECO:0000259" key="1">
    <source>
        <dbReference type="PROSITE" id="PS50035"/>
    </source>
</evidence>
<dbReference type="AlphaFoldDB" id="A0AAV9J5B4"/>
<sequence length="470" mass="51683">MDNSSPAKALLARLEDSAVQQANERDRPNYWSSDAGSLVTTANVDSVGFGTGHSIYQSSILPAIANAQSEVILVTCFWARSDTLTELNDALRKLSAKAVRVGTTIRVRICFSSASLLQKLLHTASLTGYTYAAARWRSSLSLPPPEELQGLDLEVKSIFVLPFSVMHPKFVIIDRRHLFLPSCNVSWEDWFEGCMELSGPITDQFVKFWLSFWASDGDRKYAHDASLPSPAEPRNADELPAHDGLLASKSVGLTNVRTIFLPSPHHRNPRYTLPWLHCSPPPPTPLNICLLALFANAEHCIFIQTPNLTSPPVLAALSAALRRGVNVHVKTSERLMILEQLVTAGTTTKRCVNRLVAEHKQRLRRRKDCTQAELEAGLVKAAGGLRVEYFKARTGTLQASAEPVQSHLKLTIIDDRIAVHGSGNMDRASWYTSQELGVAFISAELICTIKGSLTLAMDGRSQLVYDSGDS</sequence>
<evidence type="ECO:0000313" key="2">
    <source>
        <dbReference type="EMBL" id="KAK4540166.1"/>
    </source>
</evidence>
<dbReference type="GO" id="GO:0030572">
    <property type="term" value="F:phosphatidyltransferase activity"/>
    <property type="evidence" value="ECO:0007669"/>
    <property type="project" value="UniProtKB-ARBA"/>
</dbReference>
<name>A0AAV9J5B4_9PEZI</name>
<dbReference type="Gene3D" id="3.30.870.10">
    <property type="entry name" value="Endonuclease Chain A"/>
    <property type="match status" value="2"/>
</dbReference>
<dbReference type="GO" id="GO:0032049">
    <property type="term" value="P:cardiolipin biosynthetic process"/>
    <property type="evidence" value="ECO:0007669"/>
    <property type="project" value="UniProtKB-ARBA"/>
</dbReference>
<dbReference type="EMBL" id="JAVFHQ010000073">
    <property type="protein sequence ID" value="KAK4540166.1"/>
    <property type="molecule type" value="Genomic_DNA"/>
</dbReference>
<proteinExistence type="predicted"/>
<comment type="caution">
    <text evidence="2">The sequence shown here is derived from an EMBL/GenBank/DDBJ whole genome shotgun (WGS) entry which is preliminary data.</text>
</comment>
<dbReference type="SUPFAM" id="SSF56024">
    <property type="entry name" value="Phospholipase D/nuclease"/>
    <property type="match status" value="2"/>
</dbReference>
<accession>A0AAV9J5B4</accession>
<dbReference type="PANTHER" id="PTHR21248:SF11">
    <property type="entry name" value="PLD PHOSPHODIESTERASE DOMAIN-CONTAINING PROTEIN"/>
    <property type="match status" value="1"/>
</dbReference>
<dbReference type="PANTHER" id="PTHR21248">
    <property type="entry name" value="CARDIOLIPIN SYNTHASE"/>
    <property type="match status" value="1"/>
</dbReference>
<feature type="domain" description="PLD phosphodiesterase" evidence="1">
    <location>
        <begin position="162"/>
        <end position="189"/>
    </location>
</feature>